<dbReference type="Pfam" id="PF13853">
    <property type="entry name" value="7tm_4"/>
    <property type="match status" value="1"/>
</dbReference>
<keyword evidence="8 9" id="KW-0807">Transducer</keyword>
<organism evidence="12 13">
    <name type="scientific">Chrysemys picta bellii</name>
    <name type="common">Western painted turtle</name>
    <name type="synonym">Emys bellii</name>
    <dbReference type="NCBI Taxonomy" id="8478"/>
    <lineage>
        <taxon>Eukaryota</taxon>
        <taxon>Metazoa</taxon>
        <taxon>Chordata</taxon>
        <taxon>Craniata</taxon>
        <taxon>Vertebrata</taxon>
        <taxon>Euteleostomi</taxon>
        <taxon>Archelosauria</taxon>
        <taxon>Testudinata</taxon>
        <taxon>Testudines</taxon>
        <taxon>Cryptodira</taxon>
        <taxon>Durocryptodira</taxon>
        <taxon>Testudinoidea</taxon>
        <taxon>Emydidae</taxon>
        <taxon>Chrysemys</taxon>
    </lineage>
</organism>
<feature type="transmembrane region" description="Helical" evidence="10">
    <location>
        <begin position="43"/>
        <end position="67"/>
    </location>
</feature>
<keyword evidence="13" id="KW-1185">Reference proteome</keyword>
<comment type="similarity">
    <text evidence="9">Belongs to the G-protein coupled receptor 1 family.</text>
</comment>
<keyword evidence="10" id="KW-0716">Sensory transduction</keyword>
<evidence type="ECO:0000256" key="8">
    <source>
        <dbReference type="ARBA" id="ARBA00023224"/>
    </source>
</evidence>
<feature type="domain" description="G-protein coupled receptors family 1 profile" evidence="11">
    <location>
        <begin position="59"/>
        <end position="308"/>
    </location>
</feature>
<dbReference type="OMA" id="SRTFSNE"/>
<keyword evidence="3 9" id="KW-0812">Transmembrane</keyword>
<evidence type="ECO:0000256" key="6">
    <source>
        <dbReference type="ARBA" id="ARBA00023136"/>
    </source>
</evidence>
<feature type="transmembrane region" description="Helical" evidence="10">
    <location>
        <begin position="215"/>
        <end position="239"/>
    </location>
</feature>
<sequence>FESLYILSQSADNACVDKMAGENHTLVTEFVLSGLTESPEMKAICFLLFLVMYLITLVGNLGMIMLIRVDPWLHTPMYYFLSNLDFVDFCYSSTITPKMLVDFLTERRAISCGGCIAQLFCFVLTASVECLLLAVMAYDRYVAICNPLLYTVSMSHRLCAQLVAGSYLIGFVHALAQTISTFRLSFCSSNVINHYFCDIPPLIKLSCSDTYSNEIVLYTFGTFHGIVTSLEILVSYIHIISTILRIRSTGGRRKAFSTCASHLTAVMIFYGTTVFMYVRPISSYSLDRDKVVSVFYTMVIPMLNPLIYSLRNKEVKDALKRLLGRSIVYVHTKRIKSH</sequence>
<dbReference type="PRINTS" id="PR00245">
    <property type="entry name" value="OLFACTORYR"/>
</dbReference>
<evidence type="ECO:0000256" key="7">
    <source>
        <dbReference type="ARBA" id="ARBA00023170"/>
    </source>
</evidence>
<feature type="transmembrane region" description="Helical" evidence="10">
    <location>
        <begin position="260"/>
        <end position="279"/>
    </location>
</feature>
<dbReference type="Proteomes" id="UP000694380">
    <property type="component" value="Unplaced"/>
</dbReference>
<proteinExistence type="inferred from homology"/>
<dbReference type="PRINTS" id="PR00237">
    <property type="entry name" value="GPCRRHODOPSN"/>
</dbReference>
<evidence type="ECO:0000313" key="13">
    <source>
        <dbReference type="Proteomes" id="UP000694380"/>
    </source>
</evidence>
<dbReference type="Ensembl" id="ENSCPBT00000021248.1">
    <property type="protein sequence ID" value="ENSCPBP00000017978.1"/>
    <property type="gene ID" value="ENSCPBG00000013150.1"/>
</dbReference>
<feature type="transmembrane region" description="Helical" evidence="10">
    <location>
        <begin position="291"/>
        <end position="310"/>
    </location>
</feature>
<dbReference type="InterPro" id="IPR000725">
    <property type="entry name" value="Olfact_rcpt"/>
</dbReference>
<dbReference type="GO" id="GO:0004930">
    <property type="term" value="F:G protein-coupled receptor activity"/>
    <property type="evidence" value="ECO:0007669"/>
    <property type="project" value="UniProtKB-KW"/>
</dbReference>
<dbReference type="GO" id="GO:0004984">
    <property type="term" value="F:olfactory receptor activity"/>
    <property type="evidence" value="ECO:0007669"/>
    <property type="project" value="InterPro"/>
</dbReference>
<evidence type="ECO:0000256" key="5">
    <source>
        <dbReference type="ARBA" id="ARBA00023040"/>
    </source>
</evidence>
<keyword evidence="4 10" id="KW-1133">Transmembrane helix</keyword>
<evidence type="ECO:0000256" key="2">
    <source>
        <dbReference type="ARBA" id="ARBA00004141"/>
    </source>
</evidence>
<comment type="subcellular location">
    <subcellularLocation>
        <location evidence="10">Cell membrane</location>
        <topology evidence="10">Multi-pass membrane protein</topology>
    </subcellularLocation>
    <subcellularLocation>
        <location evidence="2">Membrane</location>
        <topology evidence="2">Multi-pass membrane protein</topology>
    </subcellularLocation>
</comment>
<keyword evidence="6 10" id="KW-0472">Membrane</keyword>
<keyword evidence="5 9" id="KW-0297">G-protein coupled receptor</keyword>
<feature type="transmembrane region" description="Helical" evidence="10">
    <location>
        <begin position="116"/>
        <end position="138"/>
    </location>
</feature>
<protein>
    <recommendedName>
        <fullName evidence="10">Olfactory receptor</fullName>
    </recommendedName>
</protein>
<evidence type="ECO:0000259" key="11">
    <source>
        <dbReference type="PROSITE" id="PS50262"/>
    </source>
</evidence>
<dbReference type="CDD" id="cd15943">
    <property type="entry name" value="7tmA_OR5AP2-like"/>
    <property type="match status" value="1"/>
</dbReference>
<feature type="transmembrane region" description="Helical" evidence="10">
    <location>
        <begin position="158"/>
        <end position="176"/>
    </location>
</feature>
<dbReference type="PANTHER" id="PTHR48018">
    <property type="entry name" value="OLFACTORY RECEPTOR"/>
    <property type="match status" value="1"/>
</dbReference>
<dbReference type="AlphaFoldDB" id="A0A8C3HGV9"/>
<dbReference type="InterPro" id="IPR000276">
    <property type="entry name" value="GPCR_Rhodpsn"/>
</dbReference>
<dbReference type="PROSITE" id="PS50262">
    <property type="entry name" value="G_PROTEIN_RECEP_F1_2"/>
    <property type="match status" value="1"/>
</dbReference>
<dbReference type="GO" id="GO:0005886">
    <property type="term" value="C:plasma membrane"/>
    <property type="evidence" value="ECO:0007669"/>
    <property type="project" value="UniProtKB-SubCell"/>
</dbReference>
<evidence type="ECO:0000313" key="12">
    <source>
        <dbReference type="Ensembl" id="ENSCPBP00000017978.1"/>
    </source>
</evidence>
<dbReference type="Gene3D" id="1.20.1070.10">
    <property type="entry name" value="Rhodopsin 7-helix transmembrane proteins"/>
    <property type="match status" value="1"/>
</dbReference>
<keyword evidence="10" id="KW-0552">Olfaction</keyword>
<evidence type="ECO:0000256" key="4">
    <source>
        <dbReference type="ARBA" id="ARBA00022989"/>
    </source>
</evidence>
<reference evidence="12" key="1">
    <citation type="submission" date="2025-08" db="UniProtKB">
        <authorList>
            <consortium name="Ensembl"/>
        </authorList>
    </citation>
    <scope>IDENTIFICATION</scope>
</reference>
<dbReference type="GeneTree" id="ENSGT01140000282552"/>
<keyword evidence="10" id="KW-1003">Cell membrane</keyword>
<evidence type="ECO:0000256" key="1">
    <source>
        <dbReference type="ARBA" id="ARBA00002936"/>
    </source>
</evidence>
<accession>A0A8C3HGV9</accession>
<evidence type="ECO:0000256" key="3">
    <source>
        <dbReference type="ARBA" id="ARBA00022692"/>
    </source>
</evidence>
<reference evidence="12" key="2">
    <citation type="submission" date="2025-09" db="UniProtKB">
        <authorList>
            <consortium name="Ensembl"/>
        </authorList>
    </citation>
    <scope>IDENTIFICATION</scope>
</reference>
<dbReference type="InterPro" id="IPR017452">
    <property type="entry name" value="GPCR_Rhodpsn_7TM"/>
</dbReference>
<keyword evidence="7 9" id="KW-0675">Receptor</keyword>
<dbReference type="PROSITE" id="PS00237">
    <property type="entry name" value="G_PROTEIN_RECEP_F1_1"/>
    <property type="match status" value="1"/>
</dbReference>
<name>A0A8C3HGV9_CHRPI</name>
<evidence type="ECO:0000256" key="9">
    <source>
        <dbReference type="RuleBase" id="RU000688"/>
    </source>
</evidence>
<dbReference type="FunFam" id="1.20.1070.10:FF:000003">
    <property type="entry name" value="Olfactory receptor"/>
    <property type="match status" value="1"/>
</dbReference>
<dbReference type="SUPFAM" id="SSF81321">
    <property type="entry name" value="Family A G protein-coupled receptor-like"/>
    <property type="match status" value="1"/>
</dbReference>
<evidence type="ECO:0000256" key="10">
    <source>
        <dbReference type="RuleBase" id="RU363047"/>
    </source>
</evidence>
<comment type="function">
    <text evidence="1">Odorant receptor.</text>
</comment>